<dbReference type="InterPro" id="IPR013783">
    <property type="entry name" value="Ig-like_fold"/>
</dbReference>
<dbReference type="PANTHER" id="PTHR11412">
    <property type="entry name" value="MACROGLOBULIN / COMPLEMENT"/>
    <property type="match status" value="1"/>
</dbReference>
<evidence type="ECO:0000256" key="5">
    <source>
        <dbReference type="SAM" id="SignalP"/>
    </source>
</evidence>
<dbReference type="Pfam" id="PF07677">
    <property type="entry name" value="A2M_recep"/>
    <property type="match status" value="1"/>
</dbReference>
<gene>
    <name evidence="8" type="ORF">NQ315_013168</name>
</gene>
<comment type="similarity">
    <text evidence="1">Belongs to the protease inhibitor I39 (alpha-2-macroglobulin) family.</text>
</comment>
<name>A0AAV8VCB9_9CUCU</name>
<dbReference type="InterPro" id="IPR036595">
    <property type="entry name" value="A-macroglobulin_rcpt-bd_sf"/>
</dbReference>
<accession>A0AAV8VCB9</accession>
<dbReference type="Pfam" id="PF07678">
    <property type="entry name" value="TED_complement"/>
    <property type="match status" value="1"/>
</dbReference>
<dbReference type="PANTHER" id="PTHR11412:SF171">
    <property type="entry name" value="PREGNANCY ZONE PROTEIN-LIKE PROTEIN"/>
    <property type="match status" value="1"/>
</dbReference>
<dbReference type="EMBL" id="JANEYG010000166">
    <property type="protein sequence ID" value="KAJ8911706.1"/>
    <property type="molecule type" value="Genomic_DNA"/>
</dbReference>
<sequence>LHLLHLSLNVLVQLVTEQYEDQDEEKFVSVRSYFPETWLWELVPVSEQIQLKRHLPHSITSWLTNVMCISDNDGIGFSDETEIVSFQSFFVEIIVPYSIKREESFYLYIHVSNYLNYSFPIRITLRLSEGLQLKDPQENPTVSYCLLANNTVTHTIKVKGTQIGTANVTVLSELDNQYPEECGPEVVVSKRDIILKSIQVESEGYPVTLSKSALLCASETYTPNNISWHISPHKDIIVGTDTGYLSLNGDLLGPTIENLDQLLEVPTGCGEQIMASMVPNLYILRYLNATNSLKSSTRQRIIRNLKIGYQRIMNYVHKDGSFSAFGYYDPSGSMFLTAFVVRTLKEAKRFIYVDQRIIDKAVKWIFDHQLENGCFSTMLHVFQDMGGTSKENSTASLTAYVMISLVEADIDIPKHVQTNAKYCIRSHHNADKYTLAISCYALFKIHWIQEASRLLNKLLALATQQQNMMWWTNKENSTLAMDIEITGYVLLSLLHQNAAENLANAHSIVRWLTTKYGSKGSFKSTQDTVVALDALTKYTTFISFKKLDLQITANVNNETKIVKLKREDKIKSKQFPLNNNNTDVKILVTGQGCVLAQVIHSYYLKHVPKSETFKLAVDVAPVSTADQCSITSISPCLAYTGPDAPSNMAVMEIGLPSGYEADRASLYSLIESESTSKVKMFEELNNKVNIYFTKLDKQLVCFSFNINENAMVDSRKDALVKLYDYYRPQYEIVEFYKINNCQMNESGEIPAIADNRNTTVDNRNGFVNRNVDMEFSNCDGNVPLYVLPDTPAQKKNQTFSDEFGK</sequence>
<dbReference type="InterPro" id="IPR009048">
    <property type="entry name" value="A-macroglobulin_rcpt-bd"/>
</dbReference>
<dbReference type="Gene3D" id="2.60.120.1540">
    <property type="match status" value="1"/>
</dbReference>
<dbReference type="SMART" id="SM01361">
    <property type="entry name" value="A2M_recep"/>
    <property type="match status" value="1"/>
</dbReference>
<dbReference type="SMART" id="SM01360">
    <property type="entry name" value="A2M"/>
    <property type="match status" value="1"/>
</dbReference>
<dbReference type="InterPro" id="IPR047565">
    <property type="entry name" value="Alpha-macroglob_thiol-ester_cl"/>
</dbReference>
<feature type="signal peptide" evidence="5">
    <location>
        <begin position="1"/>
        <end position="17"/>
    </location>
</feature>
<keyword evidence="5" id="KW-0732">Signal</keyword>
<evidence type="ECO:0000256" key="3">
    <source>
        <dbReference type="ARBA" id="ARBA00022900"/>
    </source>
</evidence>
<evidence type="ECO:0000256" key="2">
    <source>
        <dbReference type="ARBA" id="ARBA00022690"/>
    </source>
</evidence>
<dbReference type="Gene3D" id="2.60.40.690">
    <property type="entry name" value="Alpha-macroglobulin, receptor-binding domain"/>
    <property type="match status" value="1"/>
</dbReference>
<reference evidence="8 9" key="1">
    <citation type="journal article" date="2023" name="Insect Mol. Biol.">
        <title>Genome sequencing provides insights into the evolution of gene families encoding plant cell wall-degrading enzymes in longhorned beetles.</title>
        <authorList>
            <person name="Shin N.R."/>
            <person name="Okamura Y."/>
            <person name="Kirsch R."/>
            <person name="Pauchet Y."/>
        </authorList>
    </citation>
    <scope>NUCLEOTIDE SEQUENCE [LARGE SCALE GENOMIC DNA]</scope>
    <source>
        <strain evidence="8">EAD_L_NR</strain>
    </source>
</reference>
<dbReference type="InterPro" id="IPR019742">
    <property type="entry name" value="MacrogloblnA2_CS"/>
</dbReference>
<feature type="non-terminal residue" evidence="8">
    <location>
        <position position="1"/>
    </location>
</feature>
<dbReference type="InterPro" id="IPR008930">
    <property type="entry name" value="Terpenoid_cyclase/PrenylTrfase"/>
</dbReference>
<dbReference type="GO" id="GO:0005615">
    <property type="term" value="C:extracellular space"/>
    <property type="evidence" value="ECO:0007669"/>
    <property type="project" value="InterPro"/>
</dbReference>
<dbReference type="Gene3D" id="2.60.40.10">
    <property type="entry name" value="Immunoglobulins"/>
    <property type="match status" value="1"/>
</dbReference>
<protein>
    <recommendedName>
        <fullName evidence="10">Alpha-2-macroglobulin</fullName>
    </recommendedName>
</protein>
<dbReference type="Proteomes" id="UP001159042">
    <property type="component" value="Unassembled WGS sequence"/>
</dbReference>
<feature type="domain" description="Alpha-macroglobulin receptor-binding" evidence="7">
    <location>
        <begin position="646"/>
        <end position="736"/>
    </location>
</feature>
<evidence type="ECO:0000256" key="4">
    <source>
        <dbReference type="ARBA" id="ARBA00023157"/>
    </source>
</evidence>
<dbReference type="InterPro" id="IPR001599">
    <property type="entry name" value="Macroglobln_a2"/>
</dbReference>
<dbReference type="PROSITE" id="PS00477">
    <property type="entry name" value="ALPHA_2_MACROGLOBULIN"/>
    <property type="match status" value="1"/>
</dbReference>
<evidence type="ECO:0000313" key="8">
    <source>
        <dbReference type="EMBL" id="KAJ8911706.1"/>
    </source>
</evidence>
<dbReference type="InterPro" id="IPR050473">
    <property type="entry name" value="A2M/Complement_sys"/>
</dbReference>
<feature type="domain" description="Alpha-2-macroglobulin" evidence="6">
    <location>
        <begin position="37"/>
        <end position="125"/>
    </location>
</feature>
<keyword evidence="9" id="KW-1185">Reference proteome</keyword>
<evidence type="ECO:0000259" key="7">
    <source>
        <dbReference type="SMART" id="SM01361"/>
    </source>
</evidence>
<proteinExistence type="inferred from homology"/>
<keyword evidence="2" id="KW-0646">Protease inhibitor</keyword>
<evidence type="ECO:0000313" key="9">
    <source>
        <dbReference type="Proteomes" id="UP001159042"/>
    </source>
</evidence>
<dbReference type="Gene3D" id="1.50.10.20">
    <property type="match status" value="1"/>
</dbReference>
<keyword evidence="4" id="KW-1015">Disulfide bond</keyword>
<evidence type="ECO:0000256" key="1">
    <source>
        <dbReference type="ARBA" id="ARBA00010952"/>
    </source>
</evidence>
<dbReference type="Pfam" id="PF00207">
    <property type="entry name" value="A2M"/>
    <property type="match status" value="1"/>
</dbReference>
<keyword evidence="3" id="KW-0722">Serine protease inhibitor</keyword>
<comment type="caution">
    <text evidence="8">The sequence shown here is derived from an EMBL/GenBank/DDBJ whole genome shotgun (WGS) entry which is preliminary data.</text>
</comment>
<feature type="chain" id="PRO_5043709519" description="Alpha-2-macroglobulin" evidence="5">
    <location>
        <begin position="18"/>
        <end position="805"/>
    </location>
</feature>
<dbReference type="SUPFAM" id="SSF81296">
    <property type="entry name" value="E set domains"/>
    <property type="match status" value="1"/>
</dbReference>
<dbReference type="SMART" id="SM01419">
    <property type="entry name" value="Thiol-ester_cl"/>
    <property type="match status" value="1"/>
</dbReference>
<evidence type="ECO:0000259" key="6">
    <source>
        <dbReference type="SMART" id="SM01360"/>
    </source>
</evidence>
<dbReference type="Gene3D" id="2.20.130.20">
    <property type="match status" value="1"/>
</dbReference>
<evidence type="ECO:0008006" key="10">
    <source>
        <dbReference type="Google" id="ProtNLM"/>
    </source>
</evidence>
<dbReference type="GO" id="GO:0004867">
    <property type="term" value="F:serine-type endopeptidase inhibitor activity"/>
    <property type="evidence" value="ECO:0007669"/>
    <property type="project" value="UniProtKB-KW"/>
</dbReference>
<dbReference type="InterPro" id="IPR014756">
    <property type="entry name" value="Ig_E-set"/>
</dbReference>
<dbReference type="SUPFAM" id="SSF49410">
    <property type="entry name" value="Alpha-macroglobulin receptor domain"/>
    <property type="match status" value="1"/>
</dbReference>
<dbReference type="AlphaFoldDB" id="A0AAV8VCB9"/>
<dbReference type="InterPro" id="IPR011626">
    <property type="entry name" value="Alpha-macroglobulin_TED"/>
</dbReference>
<organism evidence="8 9">
    <name type="scientific">Exocentrus adspersus</name>
    <dbReference type="NCBI Taxonomy" id="1586481"/>
    <lineage>
        <taxon>Eukaryota</taxon>
        <taxon>Metazoa</taxon>
        <taxon>Ecdysozoa</taxon>
        <taxon>Arthropoda</taxon>
        <taxon>Hexapoda</taxon>
        <taxon>Insecta</taxon>
        <taxon>Pterygota</taxon>
        <taxon>Neoptera</taxon>
        <taxon>Endopterygota</taxon>
        <taxon>Coleoptera</taxon>
        <taxon>Polyphaga</taxon>
        <taxon>Cucujiformia</taxon>
        <taxon>Chrysomeloidea</taxon>
        <taxon>Cerambycidae</taxon>
        <taxon>Lamiinae</taxon>
        <taxon>Acanthocinini</taxon>
        <taxon>Exocentrus</taxon>
    </lineage>
</organism>
<dbReference type="SUPFAM" id="SSF48239">
    <property type="entry name" value="Terpenoid cyclases/Protein prenyltransferases"/>
    <property type="match status" value="1"/>
</dbReference>